<organism evidence="1 2">
    <name type="scientific">Hymenobacter qilianensis</name>
    <dbReference type="NCBI Taxonomy" id="1385715"/>
    <lineage>
        <taxon>Bacteria</taxon>
        <taxon>Pseudomonadati</taxon>
        <taxon>Bacteroidota</taxon>
        <taxon>Cytophagia</taxon>
        <taxon>Cytophagales</taxon>
        <taxon>Hymenobacteraceae</taxon>
        <taxon>Hymenobacter</taxon>
    </lineage>
</organism>
<protein>
    <submittedName>
        <fullName evidence="1">Sporulation initiation inhibitor Soj</fullName>
    </submittedName>
</protein>
<dbReference type="EMBL" id="BMFN01000006">
    <property type="protein sequence ID" value="GGF80450.1"/>
    <property type="molecule type" value="Genomic_DNA"/>
</dbReference>
<gene>
    <name evidence="1" type="ORF">GCM10011375_39440</name>
</gene>
<accession>A0ACB5PX70</accession>
<reference evidence="1 2" key="1">
    <citation type="journal article" date="2019" name="Int. J. Syst. Evol. Microbiol.">
        <title>The Global Catalogue of Microorganisms (GCM) 10K type strain sequencing project: providing services to taxonomists for standard genome sequencing and annotation.</title>
        <authorList>
            <consortium name="The Broad Institute Genomics Platform"/>
            <consortium name="The Broad Institute Genome Sequencing Center for Infectious Disease"/>
            <person name="Wu L."/>
            <person name="Ma J."/>
        </authorList>
    </citation>
    <scope>NUCLEOTIDE SEQUENCE [LARGE SCALE GENOMIC DNA]</scope>
    <source>
        <strain evidence="1 2">CGMCC 1.12720</strain>
    </source>
</reference>
<evidence type="ECO:0000313" key="2">
    <source>
        <dbReference type="Proteomes" id="UP000605392"/>
    </source>
</evidence>
<sequence length="251" mass="27642">MQIISFANHKGGVGKTTSTLAVAQCLASQGKQVLLLDCDAQCNLSMSFSTTHDKHLGHLLTGQSSLDQVVQQVGAGLYLVSSMPKLHDLERDLAGQPGSDFVLREVLESVEGIDYCLIDTPPNLYTLTHAALTASNAVFIPTQPEYYSFEGLATLLETCTMIRKRVNPKLILGGVFFTKYSPTYRKKLHHDMVGVMQQHPELGKLLMQTSIRENVSLAEAQIQKESVYDYAPSSNGARDYFSLTTEILSRL</sequence>
<comment type="caution">
    <text evidence="1">The sequence shown here is derived from an EMBL/GenBank/DDBJ whole genome shotgun (WGS) entry which is preliminary data.</text>
</comment>
<dbReference type="Proteomes" id="UP000605392">
    <property type="component" value="Unassembled WGS sequence"/>
</dbReference>
<keyword evidence="2" id="KW-1185">Reference proteome</keyword>
<proteinExistence type="predicted"/>
<evidence type="ECO:0000313" key="1">
    <source>
        <dbReference type="EMBL" id="GGF80450.1"/>
    </source>
</evidence>
<name>A0ACB5PX70_9BACT</name>